<dbReference type="InterPro" id="IPR012061">
    <property type="entry name" value="Glu_synth_lsu_3"/>
</dbReference>
<organism evidence="2 3">
    <name type="scientific">Candidatus Scatavimonas merdigallinarum</name>
    <dbReference type="NCBI Taxonomy" id="2840914"/>
    <lineage>
        <taxon>Bacteria</taxon>
        <taxon>Bacillati</taxon>
        <taxon>Bacillota</taxon>
        <taxon>Clostridia</taxon>
        <taxon>Eubacteriales</taxon>
        <taxon>Oscillospiraceae</taxon>
        <taxon>Oscillospiraceae incertae sedis</taxon>
        <taxon>Candidatus Scatavimonas</taxon>
    </lineage>
</organism>
<dbReference type="PIRSF" id="PIRSF006519">
    <property type="entry name" value="GOGAT_dom3"/>
    <property type="match status" value="1"/>
</dbReference>
<dbReference type="InterPro" id="IPR002489">
    <property type="entry name" value="Glu_synth_asu_C"/>
</dbReference>
<name>A0A9D0ZIS4_9FIRM</name>
<comment type="caution">
    <text evidence="2">The sequence shown here is derived from an EMBL/GenBank/DDBJ whole genome shotgun (WGS) entry which is preliminary data.</text>
</comment>
<dbReference type="EMBL" id="DVFW01000015">
    <property type="protein sequence ID" value="HIQ80099.1"/>
    <property type="molecule type" value="Genomic_DNA"/>
</dbReference>
<dbReference type="AlphaFoldDB" id="A0A9D0ZIS4"/>
<evidence type="ECO:0000313" key="2">
    <source>
        <dbReference type="EMBL" id="HIQ80099.1"/>
    </source>
</evidence>
<dbReference type="Gene3D" id="2.160.20.60">
    <property type="entry name" value="Glutamate synthase, alpha subunit, C-terminal domain"/>
    <property type="match status" value="1"/>
</dbReference>
<feature type="domain" description="Glutamate synthase alpha subunit C-terminal" evidence="1">
    <location>
        <begin position="25"/>
        <end position="190"/>
    </location>
</feature>
<evidence type="ECO:0000313" key="3">
    <source>
        <dbReference type="Proteomes" id="UP000886787"/>
    </source>
</evidence>
<dbReference type="Proteomes" id="UP000886787">
    <property type="component" value="Unassembled WGS sequence"/>
</dbReference>
<reference evidence="2" key="2">
    <citation type="journal article" date="2021" name="PeerJ">
        <title>Extensive microbial diversity within the chicken gut microbiome revealed by metagenomics and culture.</title>
        <authorList>
            <person name="Gilroy R."/>
            <person name="Ravi A."/>
            <person name="Getino M."/>
            <person name="Pursley I."/>
            <person name="Horton D.L."/>
            <person name="Alikhan N.F."/>
            <person name="Baker D."/>
            <person name="Gharbi K."/>
            <person name="Hall N."/>
            <person name="Watson M."/>
            <person name="Adriaenssens E.M."/>
            <person name="Foster-Nyarko E."/>
            <person name="Jarju S."/>
            <person name="Secka A."/>
            <person name="Antonio M."/>
            <person name="Oren A."/>
            <person name="Chaudhuri R.R."/>
            <person name="La Ragione R."/>
            <person name="Hildebrand F."/>
            <person name="Pallen M.J."/>
        </authorList>
    </citation>
    <scope>NUCLEOTIDE SEQUENCE</scope>
    <source>
        <strain evidence="2">ChiSjej1B19-3389</strain>
    </source>
</reference>
<reference evidence="2" key="1">
    <citation type="submission" date="2020-10" db="EMBL/GenBank/DDBJ databases">
        <authorList>
            <person name="Gilroy R."/>
        </authorList>
    </citation>
    <scope>NUCLEOTIDE SEQUENCE</scope>
    <source>
        <strain evidence="2">ChiSjej1B19-3389</strain>
    </source>
</reference>
<evidence type="ECO:0000259" key="1">
    <source>
        <dbReference type="Pfam" id="PF01493"/>
    </source>
</evidence>
<dbReference type="InterPro" id="IPR036485">
    <property type="entry name" value="Glu_synth_asu_C_sf"/>
</dbReference>
<protein>
    <submittedName>
        <fullName evidence="2">Glutamate synthase</fullName>
    </submittedName>
</protein>
<dbReference type="PANTHER" id="PTHR39673">
    <property type="entry name" value="TUNGSTEN FORMYLMETHANOFURAN DEHYDROGENASE, SUBUNIT C (FWDC)"/>
    <property type="match status" value="1"/>
</dbReference>
<sequence length="242" mass="26392">MKIQADLMHFQLLNDLVRKSEDANITINNCTGQRYIASALKGKNITINGTPGNALGCYLNGCSIHVYGNTQEATGDTMNSGSIYVHGSCGDATGYGMRGGKIFIRGNSGYRTGIHMKAYRDKLPVIVIGGAAGSFLGEYQAGGVIIVLGMHTDSKAIVGNFCGTGMHGGKIFLRCNENELPGNLPRQVVARLATEKDLQEIDEYLDDYCNAFDEKKKTILKHAFFVLEPDTKNPYKQLYTYS</sequence>
<proteinExistence type="predicted"/>
<gene>
    <name evidence="2" type="ORF">IAD32_02290</name>
</gene>
<dbReference type="PANTHER" id="PTHR39673:SF5">
    <property type="entry name" value="TUNGSTEN-CONTAINING FORMYLMETHANOFURAN DEHYDROGENASE 2 SUBUNIT C"/>
    <property type="match status" value="1"/>
</dbReference>
<dbReference type="Pfam" id="PF01493">
    <property type="entry name" value="GXGXG"/>
    <property type="match status" value="1"/>
</dbReference>
<accession>A0A9D0ZIS4</accession>
<dbReference type="SUPFAM" id="SSF69336">
    <property type="entry name" value="Alpha subunit of glutamate synthase, C-terminal domain"/>
    <property type="match status" value="1"/>
</dbReference>
<dbReference type="GO" id="GO:0016491">
    <property type="term" value="F:oxidoreductase activity"/>
    <property type="evidence" value="ECO:0007669"/>
    <property type="project" value="InterPro"/>
</dbReference>